<evidence type="ECO:0000256" key="7">
    <source>
        <dbReference type="HAMAP-Rule" id="MF_00108"/>
    </source>
</evidence>
<feature type="site" description="Positions MEP for the nucleophilic attack" evidence="7">
    <location>
        <position position="215"/>
    </location>
</feature>
<feature type="site" description="Transition state stabilizer" evidence="7">
    <location>
        <position position="17"/>
    </location>
</feature>
<keyword evidence="5 7" id="KW-0548">Nucleotidyltransferase</keyword>
<evidence type="ECO:0000313" key="9">
    <source>
        <dbReference type="Proteomes" id="UP001149719"/>
    </source>
</evidence>
<evidence type="ECO:0000256" key="5">
    <source>
        <dbReference type="ARBA" id="ARBA00022695"/>
    </source>
</evidence>
<comment type="similarity">
    <text evidence="3 7">Belongs to the IspD/TarI cytidylyltransferase family. IspD subfamily.</text>
</comment>
<dbReference type="InterPro" id="IPR001228">
    <property type="entry name" value="IspD"/>
</dbReference>
<accession>A0ABT4JVC0</accession>
<feature type="site" description="Positions MEP for the nucleophilic attack" evidence="7">
    <location>
        <position position="159"/>
    </location>
</feature>
<dbReference type="InterPro" id="IPR029044">
    <property type="entry name" value="Nucleotide-diphossugar_trans"/>
</dbReference>
<evidence type="ECO:0000313" key="8">
    <source>
        <dbReference type="EMBL" id="MCZ2721728.1"/>
    </source>
</evidence>
<evidence type="ECO:0000256" key="3">
    <source>
        <dbReference type="ARBA" id="ARBA00009789"/>
    </source>
</evidence>
<dbReference type="InterPro" id="IPR034683">
    <property type="entry name" value="IspD/TarI"/>
</dbReference>
<reference evidence="8" key="1">
    <citation type="submission" date="2022-12" db="EMBL/GenBank/DDBJ databases">
        <title>Marinomonas 15G1-11 sp. nov, isolated from marine algae.</title>
        <authorList>
            <person name="Butt M."/>
            <person name="Choi D.G."/>
            <person name="Kim J.M."/>
            <person name="Lee J.K."/>
            <person name="Baek J.H."/>
            <person name="Jeon C.O."/>
        </authorList>
    </citation>
    <scope>NUCLEOTIDE SEQUENCE</scope>
    <source>
        <strain evidence="8">15G1-11</strain>
    </source>
</reference>
<dbReference type="EC" id="2.7.7.60" evidence="7"/>
<keyword evidence="6 7" id="KW-0414">Isoprene biosynthesis</keyword>
<gene>
    <name evidence="7 8" type="primary">ispD</name>
    <name evidence="8" type="ORF">O1D97_08700</name>
</gene>
<dbReference type="NCBIfam" id="TIGR00453">
    <property type="entry name" value="ispD"/>
    <property type="match status" value="1"/>
</dbReference>
<dbReference type="PANTHER" id="PTHR32125">
    <property type="entry name" value="2-C-METHYL-D-ERYTHRITOL 4-PHOSPHATE CYTIDYLYLTRANSFERASE, CHLOROPLASTIC"/>
    <property type="match status" value="1"/>
</dbReference>
<proteinExistence type="inferred from homology"/>
<name>A0ABT4JVC0_9GAMM</name>
<dbReference type="Gene3D" id="3.90.550.10">
    <property type="entry name" value="Spore Coat Polysaccharide Biosynthesis Protein SpsA, Chain A"/>
    <property type="match status" value="1"/>
</dbReference>
<dbReference type="PANTHER" id="PTHR32125:SF4">
    <property type="entry name" value="2-C-METHYL-D-ERYTHRITOL 4-PHOSPHATE CYTIDYLYLTRANSFERASE, CHLOROPLASTIC"/>
    <property type="match status" value="1"/>
</dbReference>
<dbReference type="Pfam" id="PF01128">
    <property type="entry name" value="IspD"/>
    <property type="match status" value="1"/>
</dbReference>
<comment type="catalytic activity">
    <reaction evidence="1 7">
        <text>2-C-methyl-D-erythritol 4-phosphate + CTP + H(+) = 4-CDP-2-C-methyl-D-erythritol + diphosphate</text>
        <dbReference type="Rhea" id="RHEA:13429"/>
        <dbReference type="ChEBI" id="CHEBI:15378"/>
        <dbReference type="ChEBI" id="CHEBI:33019"/>
        <dbReference type="ChEBI" id="CHEBI:37563"/>
        <dbReference type="ChEBI" id="CHEBI:57823"/>
        <dbReference type="ChEBI" id="CHEBI:58262"/>
        <dbReference type="EC" id="2.7.7.60"/>
    </reaction>
</comment>
<dbReference type="Proteomes" id="UP001149719">
    <property type="component" value="Unassembled WGS sequence"/>
</dbReference>
<dbReference type="PROSITE" id="PS01295">
    <property type="entry name" value="ISPD"/>
    <property type="match status" value="1"/>
</dbReference>
<evidence type="ECO:0000256" key="6">
    <source>
        <dbReference type="ARBA" id="ARBA00023229"/>
    </source>
</evidence>
<protein>
    <recommendedName>
        <fullName evidence="7">2-C-methyl-D-erythritol 4-phosphate cytidylyltransferase</fullName>
        <ecNumber evidence="7">2.7.7.60</ecNumber>
    </recommendedName>
    <alternativeName>
        <fullName evidence="7">4-diphosphocytidyl-2C-methyl-D-erythritol synthase</fullName>
    </alternativeName>
    <alternativeName>
        <fullName evidence="7">MEP cytidylyltransferase</fullName>
        <shortName evidence="7">MCT</shortName>
    </alternativeName>
</protein>
<comment type="function">
    <text evidence="7">Catalyzes the formation of 4-diphosphocytidyl-2-C-methyl-D-erythritol from CTP and 2-C-methyl-D-erythritol 4-phosphate (MEP).</text>
</comment>
<dbReference type="InterPro" id="IPR050088">
    <property type="entry name" value="IspD/TarI_cytidylyltransf_bact"/>
</dbReference>
<dbReference type="GO" id="GO:0050518">
    <property type="term" value="F:2-C-methyl-D-erythritol 4-phosphate cytidylyltransferase activity"/>
    <property type="evidence" value="ECO:0007669"/>
    <property type="project" value="UniProtKB-EC"/>
</dbReference>
<evidence type="ECO:0000256" key="2">
    <source>
        <dbReference type="ARBA" id="ARBA00004787"/>
    </source>
</evidence>
<keyword evidence="9" id="KW-1185">Reference proteome</keyword>
<dbReference type="SUPFAM" id="SSF53448">
    <property type="entry name" value="Nucleotide-diphospho-sugar transferases"/>
    <property type="match status" value="1"/>
</dbReference>
<organism evidence="8 9">
    <name type="scientific">Marinomonas phaeophyticola</name>
    <dbReference type="NCBI Taxonomy" id="3004091"/>
    <lineage>
        <taxon>Bacteria</taxon>
        <taxon>Pseudomonadati</taxon>
        <taxon>Pseudomonadota</taxon>
        <taxon>Gammaproteobacteria</taxon>
        <taxon>Oceanospirillales</taxon>
        <taxon>Oceanospirillaceae</taxon>
        <taxon>Marinomonas</taxon>
    </lineage>
</organism>
<sequence length="235" mass="25625">MSACIWVVVPAAGVGKRMQSNTPKQYLPLGANTVLDCTLGQLLSHNKIAGVLLGLGSEDSYWPDSIWFGHEKIKTFVGGVERADTVRLGLDYLSNQLGLKNDFVLVHDAARPLIAHQSIDDLLANTNPCGGILAIPAKDTIKQSLETSKPSCVEKTIDRNLIWQAQTPQKFMIKTLIDAIDYAKSQGVEVTDESSAMELSGYQPALIEGDTRNFKITLPIDLVIANALLMHEPLQ</sequence>
<evidence type="ECO:0000256" key="4">
    <source>
        <dbReference type="ARBA" id="ARBA00022679"/>
    </source>
</evidence>
<dbReference type="RefSeq" id="WP_269124726.1">
    <property type="nucleotide sequence ID" value="NZ_JAPUBN010000013.1"/>
</dbReference>
<keyword evidence="4 7" id="KW-0808">Transferase</keyword>
<comment type="caution">
    <text evidence="8">The sequence shown here is derived from an EMBL/GenBank/DDBJ whole genome shotgun (WGS) entry which is preliminary data.</text>
</comment>
<evidence type="ECO:0000256" key="1">
    <source>
        <dbReference type="ARBA" id="ARBA00001282"/>
    </source>
</evidence>
<feature type="site" description="Transition state stabilizer" evidence="7">
    <location>
        <position position="24"/>
    </location>
</feature>
<dbReference type="CDD" id="cd02516">
    <property type="entry name" value="CDP-ME_synthetase"/>
    <property type="match status" value="1"/>
</dbReference>
<dbReference type="InterPro" id="IPR018294">
    <property type="entry name" value="ISPD_synthase_CS"/>
</dbReference>
<dbReference type="HAMAP" id="MF_00108">
    <property type="entry name" value="IspD"/>
    <property type="match status" value="1"/>
</dbReference>
<dbReference type="EMBL" id="JAPUBN010000013">
    <property type="protein sequence ID" value="MCZ2721728.1"/>
    <property type="molecule type" value="Genomic_DNA"/>
</dbReference>
<comment type="pathway">
    <text evidence="2 7">Isoprenoid biosynthesis; isopentenyl diphosphate biosynthesis via DXP pathway; isopentenyl diphosphate from 1-deoxy-D-xylulose 5-phosphate: step 2/6.</text>
</comment>